<dbReference type="InterPro" id="IPR051615">
    <property type="entry name" value="Transcr_Regulatory_Elem"/>
</dbReference>
<reference evidence="10 11" key="1">
    <citation type="submission" date="2014-04" db="EMBL/GenBank/DDBJ databases">
        <title>Evolutionary Origins and Diversification of the Mycorrhizal Mutualists.</title>
        <authorList>
            <consortium name="DOE Joint Genome Institute"/>
            <consortium name="Mycorrhizal Genomics Consortium"/>
            <person name="Kohler A."/>
            <person name="Kuo A."/>
            <person name="Nagy L.G."/>
            <person name="Floudas D."/>
            <person name="Copeland A."/>
            <person name="Barry K.W."/>
            <person name="Cichocki N."/>
            <person name="Veneault-Fourrey C."/>
            <person name="LaButti K."/>
            <person name="Lindquist E.A."/>
            <person name="Lipzen A."/>
            <person name="Lundell T."/>
            <person name="Morin E."/>
            <person name="Murat C."/>
            <person name="Riley R."/>
            <person name="Ohm R."/>
            <person name="Sun H."/>
            <person name="Tunlid A."/>
            <person name="Henrissat B."/>
            <person name="Grigoriev I.V."/>
            <person name="Hibbett D.S."/>
            <person name="Martin F."/>
        </authorList>
    </citation>
    <scope>NUCLEOTIDE SEQUENCE [LARGE SCALE GENOMIC DNA]</scope>
    <source>
        <strain evidence="10 11">FD-317 M1</strain>
    </source>
</reference>
<dbReference type="PROSITE" id="PS50048">
    <property type="entry name" value="ZN2_CY6_FUNGAL_2"/>
    <property type="match status" value="1"/>
</dbReference>
<feature type="compositionally biased region" description="Basic and acidic residues" evidence="8">
    <location>
        <begin position="228"/>
        <end position="251"/>
    </location>
</feature>
<feature type="compositionally biased region" description="Polar residues" evidence="8">
    <location>
        <begin position="1022"/>
        <end position="1047"/>
    </location>
</feature>
<dbReference type="InterPro" id="IPR036864">
    <property type="entry name" value="Zn2-C6_fun-type_DNA-bd_sf"/>
</dbReference>
<evidence type="ECO:0000256" key="4">
    <source>
        <dbReference type="ARBA" id="ARBA00023015"/>
    </source>
</evidence>
<evidence type="ECO:0000313" key="11">
    <source>
        <dbReference type="Proteomes" id="UP000053593"/>
    </source>
</evidence>
<dbReference type="InterPro" id="IPR007219">
    <property type="entry name" value="XnlR_reg_dom"/>
</dbReference>
<dbReference type="HOGENOM" id="CLU_281748_0_0_1"/>
<feature type="region of interest" description="Disordered" evidence="8">
    <location>
        <begin position="1085"/>
        <end position="1111"/>
    </location>
</feature>
<dbReference type="Pfam" id="PF04082">
    <property type="entry name" value="Fungal_trans"/>
    <property type="match status" value="1"/>
</dbReference>
<evidence type="ECO:0000256" key="7">
    <source>
        <dbReference type="ARBA" id="ARBA00023242"/>
    </source>
</evidence>
<dbReference type="Pfam" id="PF00172">
    <property type="entry name" value="Zn_clus"/>
    <property type="match status" value="1"/>
</dbReference>
<keyword evidence="2" id="KW-0479">Metal-binding</keyword>
<dbReference type="Proteomes" id="UP000053593">
    <property type="component" value="Unassembled WGS sequence"/>
</dbReference>
<feature type="compositionally biased region" description="Basic and acidic residues" evidence="8">
    <location>
        <begin position="917"/>
        <end position="926"/>
    </location>
</feature>
<dbReference type="GO" id="GO:0008270">
    <property type="term" value="F:zinc ion binding"/>
    <property type="evidence" value="ECO:0007669"/>
    <property type="project" value="InterPro"/>
</dbReference>
<dbReference type="PANTHER" id="PTHR31313:SF81">
    <property type="entry name" value="TY1 ENHANCER ACTIVATOR"/>
    <property type="match status" value="1"/>
</dbReference>
<feature type="region of interest" description="Disordered" evidence="8">
    <location>
        <begin position="906"/>
        <end position="969"/>
    </location>
</feature>
<protein>
    <recommendedName>
        <fullName evidence="9">Zn(2)-C6 fungal-type domain-containing protein</fullName>
    </recommendedName>
</protein>
<feature type="region of interest" description="Disordered" evidence="8">
    <location>
        <begin position="126"/>
        <end position="261"/>
    </location>
</feature>
<feature type="compositionally biased region" description="Low complexity" evidence="8">
    <location>
        <begin position="27"/>
        <end position="39"/>
    </location>
</feature>
<dbReference type="GO" id="GO:0006351">
    <property type="term" value="P:DNA-templated transcription"/>
    <property type="evidence" value="ECO:0007669"/>
    <property type="project" value="InterPro"/>
</dbReference>
<dbReference type="PANTHER" id="PTHR31313">
    <property type="entry name" value="TY1 ENHANCER ACTIVATOR"/>
    <property type="match status" value="1"/>
</dbReference>
<comment type="subcellular location">
    <subcellularLocation>
        <location evidence="1">Nucleus</location>
    </subcellularLocation>
</comment>
<dbReference type="CDD" id="cd12148">
    <property type="entry name" value="fungal_TF_MHR"/>
    <property type="match status" value="1"/>
</dbReference>
<dbReference type="PROSITE" id="PS00463">
    <property type="entry name" value="ZN2_CY6_FUNGAL_1"/>
    <property type="match status" value="1"/>
</dbReference>
<evidence type="ECO:0000259" key="9">
    <source>
        <dbReference type="PROSITE" id="PS50048"/>
    </source>
</evidence>
<evidence type="ECO:0000256" key="5">
    <source>
        <dbReference type="ARBA" id="ARBA00023125"/>
    </source>
</evidence>
<feature type="region of interest" description="Disordered" evidence="8">
    <location>
        <begin position="525"/>
        <end position="584"/>
    </location>
</feature>
<feature type="compositionally biased region" description="Polar residues" evidence="8">
    <location>
        <begin position="209"/>
        <end position="221"/>
    </location>
</feature>
<name>A0A0D0BXC8_9AGAR</name>
<keyword evidence="4" id="KW-0805">Transcription regulation</keyword>
<evidence type="ECO:0000313" key="10">
    <source>
        <dbReference type="EMBL" id="KIK60356.1"/>
    </source>
</evidence>
<dbReference type="CDD" id="cd00067">
    <property type="entry name" value="GAL4"/>
    <property type="match status" value="1"/>
</dbReference>
<feature type="compositionally biased region" description="Polar residues" evidence="8">
    <location>
        <begin position="947"/>
        <end position="962"/>
    </location>
</feature>
<feature type="region of interest" description="Disordered" evidence="8">
    <location>
        <begin position="1"/>
        <end position="68"/>
    </location>
</feature>
<dbReference type="SMART" id="SM00066">
    <property type="entry name" value="GAL4"/>
    <property type="match status" value="1"/>
</dbReference>
<feature type="compositionally biased region" description="Basic and acidic residues" evidence="8">
    <location>
        <begin position="379"/>
        <end position="388"/>
    </location>
</feature>
<dbReference type="GO" id="GO:0003677">
    <property type="term" value="F:DNA binding"/>
    <property type="evidence" value="ECO:0007669"/>
    <property type="project" value="UniProtKB-KW"/>
</dbReference>
<dbReference type="SUPFAM" id="SSF57701">
    <property type="entry name" value="Zn2/Cys6 DNA-binding domain"/>
    <property type="match status" value="1"/>
</dbReference>
<evidence type="ECO:0000256" key="8">
    <source>
        <dbReference type="SAM" id="MobiDB-lite"/>
    </source>
</evidence>
<proteinExistence type="predicted"/>
<dbReference type="Gene3D" id="4.10.240.10">
    <property type="entry name" value="Zn(2)-C6 fungal-type DNA-binding domain"/>
    <property type="match status" value="1"/>
</dbReference>
<feature type="region of interest" description="Disordered" evidence="8">
    <location>
        <begin position="981"/>
        <end position="1054"/>
    </location>
</feature>
<keyword evidence="7" id="KW-0539">Nucleus</keyword>
<keyword evidence="6" id="KW-0804">Transcription</keyword>
<feature type="domain" description="Zn(2)-C6 fungal-type" evidence="9">
    <location>
        <begin position="74"/>
        <end position="103"/>
    </location>
</feature>
<evidence type="ECO:0000256" key="6">
    <source>
        <dbReference type="ARBA" id="ARBA00023163"/>
    </source>
</evidence>
<dbReference type="EMBL" id="KN834775">
    <property type="protein sequence ID" value="KIK60356.1"/>
    <property type="molecule type" value="Genomic_DNA"/>
</dbReference>
<sequence>MSRNFDHAYPSSHRAASYHPHVQVNIPSTSTSSSPSSYSHRNMGSGPANSQPLPLQLVPAPPPDRPKRKRLAKACDACHKSKRRCDGTAPCSNCYFASKPCTYTDASGRAVPAPRVAAAGPANAPQHVEFVNSGPHTGVQDAHPNTRVGSSRAPPPSSYGHAGPPYYLPPPSLPPLQSQSPSQHQRPYPQFSSSTSHSASRREWDGGVASSSTLTKNQGTQSRKRPRKDSPEKSRESLDRDKENDQEKDTHSQSSNIRPVLVGGYAARPSIELEPALTRELTNLFFTHSHPMVMIIHKPSFTNAVTMNQVPMYLLYAVCALASRHSKQPSLAASPRRLSGRHFADEAVRLMFSARKRSSVMGWPGDSAPGTDASAGNGHGEDPDHAKRAPIDELYNGDLVLPASLYTAQALCLLAMYEILATKPNSKSSHHNTMLLSGSDLETDLEPIVLSPRGERFRELSLQMLQELGVHKPQFPLLTPVPSQAWIEESIEKECIRRIFWLIYIIDCLRGIYYQGEGPLLGGSGRGYQPRGRPHAKPLSQSVAAPEDTTAKSSYLLSDPHKSSDVTSVQPLSPAPISGGSSFHNPSPSFSPPIRAFSNGFLGFTEAELRVRLPVDETSFEMGVVYECMPEYLYLPSPPAPSSELPVHKTSASGSEIAQTIRILSVYHKIERTLDELYQAPSPVSHSADEKASLFSSTPTPSYYQDRAALQSALEEDRKLFMVWDQGVHPHLRWDDSENVFVQKSMLETNSNTGAWCFCLIAMLEASCIMGLGVGSRALQWGSVVDPRSKQSNEDFRNTLKELDDPGPDWWKASHRKKNPGETDLDWGVRRLDAVVDKVGERAGSSVIMGAWLWPLIKYLNRDDEKIQKGLDIFEEFCGVRMDILDKLTKSKWGFGSESIPIPASAVAKNPSIPKSTPEDPSRIVDTEMSDVSAESQQDERPMPDTLASNSPASVASTSGPGTENHLPMLQTQTSLPSLKSSGLLDWSSRSSHPSNPASTSVHHHSQSHSHGLPHLNIGTGAHSNYITGSASPASGMPSTPTVNSIITPTPVSMATPTTTTMAMATTLPTSIPSKAIVSAEIASSPLSAGSPSGSSSAQQGRSGLSWMMNG</sequence>
<feature type="compositionally biased region" description="Low complexity" evidence="8">
    <location>
        <begin position="175"/>
        <end position="198"/>
    </location>
</feature>
<keyword evidence="11" id="KW-1185">Reference proteome</keyword>
<dbReference type="AlphaFoldDB" id="A0A0D0BXC8"/>
<dbReference type="OrthoDB" id="2123952at2759"/>
<feature type="region of interest" description="Disordered" evidence="8">
    <location>
        <begin position="361"/>
        <end position="388"/>
    </location>
</feature>
<dbReference type="InterPro" id="IPR001138">
    <property type="entry name" value="Zn2Cys6_DnaBD"/>
</dbReference>
<gene>
    <name evidence="10" type="ORF">GYMLUDRAFT_43655</name>
</gene>
<keyword evidence="5" id="KW-0238">DNA-binding</keyword>
<keyword evidence="3" id="KW-0862">Zinc</keyword>
<dbReference type="GO" id="GO:0000981">
    <property type="term" value="F:DNA-binding transcription factor activity, RNA polymerase II-specific"/>
    <property type="evidence" value="ECO:0007669"/>
    <property type="project" value="InterPro"/>
</dbReference>
<accession>A0A0D0BXC8</accession>
<evidence type="ECO:0000256" key="1">
    <source>
        <dbReference type="ARBA" id="ARBA00004123"/>
    </source>
</evidence>
<dbReference type="GO" id="GO:0005634">
    <property type="term" value="C:nucleus"/>
    <property type="evidence" value="ECO:0007669"/>
    <property type="project" value="UniProtKB-SubCell"/>
</dbReference>
<evidence type="ECO:0000256" key="2">
    <source>
        <dbReference type="ARBA" id="ARBA00022723"/>
    </source>
</evidence>
<evidence type="ECO:0000256" key="3">
    <source>
        <dbReference type="ARBA" id="ARBA00022833"/>
    </source>
</evidence>
<feature type="compositionally biased region" description="Low complexity" evidence="8">
    <location>
        <begin position="981"/>
        <end position="1001"/>
    </location>
</feature>
<organism evidence="10 11">
    <name type="scientific">Collybiopsis luxurians FD-317 M1</name>
    <dbReference type="NCBI Taxonomy" id="944289"/>
    <lineage>
        <taxon>Eukaryota</taxon>
        <taxon>Fungi</taxon>
        <taxon>Dikarya</taxon>
        <taxon>Basidiomycota</taxon>
        <taxon>Agaricomycotina</taxon>
        <taxon>Agaricomycetes</taxon>
        <taxon>Agaricomycetidae</taxon>
        <taxon>Agaricales</taxon>
        <taxon>Marasmiineae</taxon>
        <taxon>Omphalotaceae</taxon>
        <taxon>Collybiopsis</taxon>
        <taxon>Collybiopsis luxurians</taxon>
    </lineage>
</organism>